<reference evidence="3" key="2">
    <citation type="journal article" date="2010" name="Genome Res.">
        <title>Population genomic sequencing of Coccidioides fungi reveals recent hybridization and transposon control.</title>
        <authorList>
            <person name="Neafsey D.E."/>
            <person name="Barker B.M."/>
            <person name="Sharpton T.J."/>
            <person name="Stajich J.E."/>
            <person name="Park D.J."/>
            <person name="Whiston E."/>
            <person name="Hung C.-Y."/>
            <person name="McMahan C."/>
            <person name="White J."/>
            <person name="Sykes S."/>
            <person name="Heiman D."/>
            <person name="Young S."/>
            <person name="Zeng Q."/>
            <person name="Abouelleil A."/>
            <person name="Aftuck L."/>
            <person name="Bessette D."/>
            <person name="Brown A."/>
            <person name="FitzGerald M."/>
            <person name="Lui A."/>
            <person name="Macdonald J.P."/>
            <person name="Priest M."/>
            <person name="Orbach M.J."/>
            <person name="Galgiani J.N."/>
            <person name="Kirkland T.N."/>
            <person name="Cole G.T."/>
            <person name="Birren B.W."/>
            <person name="Henn M.R."/>
            <person name="Taylor J.W."/>
            <person name="Rounsley S.D."/>
        </authorList>
    </citation>
    <scope>GENOME REANNOTATION</scope>
    <source>
        <strain evidence="3">RS</strain>
    </source>
</reference>
<reference evidence="3" key="1">
    <citation type="journal article" date="2009" name="Genome Res.">
        <title>Comparative genomic analyses of the human fungal pathogens Coccidioides and their relatives.</title>
        <authorList>
            <person name="Sharpton T.J."/>
            <person name="Stajich J.E."/>
            <person name="Rounsley S.D."/>
            <person name="Gardner M.J."/>
            <person name="Wortman J.R."/>
            <person name="Jordar V.S."/>
            <person name="Maiti R."/>
            <person name="Kodira C.D."/>
            <person name="Neafsey D.E."/>
            <person name="Zeng Q."/>
            <person name="Hung C.-Y."/>
            <person name="McMahan C."/>
            <person name="Muszewska A."/>
            <person name="Grynberg M."/>
            <person name="Mandel M.A."/>
            <person name="Kellner E.M."/>
            <person name="Barker B.M."/>
            <person name="Galgiani J.N."/>
            <person name="Orbach M.J."/>
            <person name="Kirkland T.N."/>
            <person name="Cole G.T."/>
            <person name="Henn M.R."/>
            <person name="Birren B.W."/>
            <person name="Taylor J.W."/>
        </authorList>
    </citation>
    <scope>NUCLEOTIDE SEQUENCE [LARGE SCALE GENOMIC DNA]</scope>
    <source>
        <strain evidence="3">RS</strain>
    </source>
</reference>
<evidence type="ECO:0000256" key="1">
    <source>
        <dbReference type="SAM" id="MobiDB-lite"/>
    </source>
</evidence>
<dbReference type="GeneID" id="4558762"/>
<dbReference type="AlphaFoldDB" id="A0A0E1RUQ2"/>
<dbReference type="EMBL" id="GG704915">
    <property type="protein sequence ID" value="EAS28205.2"/>
    <property type="molecule type" value="Genomic_DNA"/>
</dbReference>
<evidence type="ECO:0000313" key="2">
    <source>
        <dbReference type="EMBL" id="EAS28205.2"/>
    </source>
</evidence>
<dbReference type="InParanoid" id="A0A0E1RUQ2"/>
<dbReference type="RefSeq" id="XP_001239788.2">
    <property type="nucleotide sequence ID" value="XM_001239787.2"/>
</dbReference>
<feature type="compositionally biased region" description="Polar residues" evidence="1">
    <location>
        <begin position="440"/>
        <end position="457"/>
    </location>
</feature>
<sequence>MAAGVETVAQPLSNSADGQADHNLSRLVGSDLPAADEIHASNSVKSGLGVLEIFPLEILHMILSGLDITTLTNFRAAGQDAKIVVESISKYTSIYKLAPSVFRAVLSFGAGSWITCEDLRGALSSTSCAACGGPGSFIYLFSCERVCPECITRGPEYPTALTGFARFLCDLDSKTLGELRTITIPERDACPDMVHRPLELVNRNDALNAGIRLHGPDSLFSKISDGESDDEDTDSDYGDRIELEEGSSLATESTASSEKADLISGVTFYAGAVRAPQVNFAAGYVEWGVCCSSCRNSGRIGREKMKWDEDGAAKYADYLRECNGAMTILSCLDYCQHVARSAAVGYVPMILRGSIRDLLAESAAVDPPYRIRTSRRADHGLHPAHQTLNRIRRNAQPASQRASISKVVGISRRASERRTAAAATNNDDDADDDDYRSNTKTKSLRTNIPLTPPQTSLRSTWSDFRWRTVALT</sequence>
<organism evidence="2 3">
    <name type="scientific">Coccidioides immitis (strain RS)</name>
    <name type="common">Valley fever fungus</name>
    <dbReference type="NCBI Taxonomy" id="246410"/>
    <lineage>
        <taxon>Eukaryota</taxon>
        <taxon>Fungi</taxon>
        <taxon>Dikarya</taxon>
        <taxon>Ascomycota</taxon>
        <taxon>Pezizomycotina</taxon>
        <taxon>Eurotiomycetes</taxon>
        <taxon>Eurotiomycetidae</taxon>
        <taxon>Onygenales</taxon>
        <taxon>Onygenaceae</taxon>
        <taxon>Coccidioides</taxon>
    </lineage>
</organism>
<keyword evidence="3" id="KW-1185">Reference proteome</keyword>
<protein>
    <recommendedName>
        <fullName evidence="4">F-box domain-containing protein</fullName>
    </recommendedName>
</protein>
<dbReference type="VEuPathDB" id="FungiDB:CIMG_09409"/>
<dbReference type="KEGG" id="cim:CIMG_09409"/>
<evidence type="ECO:0008006" key="4">
    <source>
        <dbReference type="Google" id="ProtNLM"/>
    </source>
</evidence>
<dbReference type="OrthoDB" id="2687876at2759"/>
<name>A0A0E1RUQ2_COCIM</name>
<evidence type="ECO:0000313" key="3">
    <source>
        <dbReference type="Proteomes" id="UP000001261"/>
    </source>
</evidence>
<dbReference type="Proteomes" id="UP000001261">
    <property type="component" value="Unassembled WGS sequence"/>
</dbReference>
<feature type="region of interest" description="Disordered" evidence="1">
    <location>
        <begin position="415"/>
        <end position="457"/>
    </location>
</feature>
<gene>
    <name evidence="2" type="ORF">CIMG_09409</name>
</gene>
<proteinExistence type="predicted"/>
<accession>A0A0E1RUQ2</accession>
<dbReference type="OMA" id="AGSWITC"/>
<dbReference type="STRING" id="246410.A0A0E1RUQ2"/>